<dbReference type="SUPFAM" id="SSF103515">
    <property type="entry name" value="Autotransporter"/>
    <property type="match status" value="1"/>
</dbReference>
<dbReference type="InterPro" id="IPR036709">
    <property type="entry name" value="Autotransporte_beta_dom_sf"/>
</dbReference>
<feature type="signal peptide" evidence="1">
    <location>
        <begin position="1"/>
        <end position="29"/>
    </location>
</feature>
<protein>
    <recommendedName>
        <fullName evidence="2">Autotransporter domain-containing protein</fullName>
    </recommendedName>
</protein>
<proteinExistence type="predicted"/>
<geneLocation type="plasmid" evidence="3 4">
    <name>unnamed3</name>
</geneLocation>
<reference evidence="4" key="1">
    <citation type="submission" date="2018-05" db="EMBL/GenBank/DDBJ databases">
        <title>Azospirillum thermophila sp. nov., a novel isolated from hot spring.</title>
        <authorList>
            <person name="Zhao Z."/>
        </authorList>
    </citation>
    <scope>NUCLEOTIDE SEQUENCE [LARGE SCALE GENOMIC DNA]</scope>
    <source>
        <strain evidence="4">CFH 70021</strain>
        <plasmid evidence="4">unnamed3</plasmid>
    </source>
</reference>
<dbReference type="Pfam" id="PF03797">
    <property type="entry name" value="Autotransporter"/>
    <property type="match status" value="1"/>
</dbReference>
<accession>A0A2S2D073</accession>
<dbReference type="PROSITE" id="PS51208">
    <property type="entry name" value="AUTOTRANSPORTER"/>
    <property type="match status" value="1"/>
</dbReference>
<evidence type="ECO:0000313" key="4">
    <source>
        <dbReference type="Proteomes" id="UP000245629"/>
    </source>
</evidence>
<dbReference type="RefSeq" id="WP_109334064.1">
    <property type="nucleotide sequence ID" value="NZ_CP029358.1"/>
</dbReference>
<evidence type="ECO:0000313" key="3">
    <source>
        <dbReference type="EMBL" id="AWK90098.1"/>
    </source>
</evidence>
<feature type="chain" id="PRO_5015701295" description="Autotransporter domain-containing protein" evidence="1">
    <location>
        <begin position="30"/>
        <end position="1255"/>
    </location>
</feature>
<dbReference type="OrthoDB" id="5930286at2"/>
<name>A0A2S2D073_9PROT</name>
<dbReference type="EMBL" id="CP029358">
    <property type="protein sequence ID" value="AWK90098.1"/>
    <property type="molecule type" value="Genomic_DNA"/>
</dbReference>
<evidence type="ECO:0000259" key="2">
    <source>
        <dbReference type="PROSITE" id="PS51208"/>
    </source>
</evidence>
<dbReference type="InterPro" id="IPR005546">
    <property type="entry name" value="Autotransporte_beta"/>
</dbReference>
<dbReference type="KEGG" id="azz:DEW08_29380"/>
<keyword evidence="4" id="KW-1185">Reference proteome</keyword>
<feature type="domain" description="Autotransporter" evidence="2">
    <location>
        <begin position="976"/>
        <end position="1255"/>
    </location>
</feature>
<sequence length="1255" mass="122818">MPHRHGLLATTALHGCAGLALLLSGPAMAQFMVTSGSTVTTAQTLSGNQTGTVQAGGTLSTSGVAVTLNNVTSGTGVRIDNGGSILSTGTSTRAIDSSGTAAGTRIYVIDNGATGIIRSANDAIRINTNYVSGSLTINNSGLIETTGTGGNSGQAIDLNAMTQAAVAKTIDNAATGIIRTAFDDAIRPGVNTVINNAGLITNLDGAPNTSGGDNGTADGIDIRQPGVVVNNLAGGVISGARHGVTIDQYVPGTGNTQLLSATVTNAAGGVIRGRNGSGVGSDGNGTVINYGLISGDYAGAGNIRNSSGVASLNGDGDGVDIDVIGTVVNYGTIQGTGAGGVDSGGQPNGADGIAMGGGSVTNHAGGLISGVSRGIMVDNGSGGAGYGATTIVNAGRIEGLAGPAITLVGPYDDTVTNSGTIAGGGANPVAIDFGDGNDTLIIQGGSITGRVLGGGGTNSLVFQLGAGNGYTLGGGSVFSDFTTATVSSGTLTVNGPLALSGGLAVAAGAGLAGSGSIATPSATVSGTVSPGSGAAGTLSLGGAVTFAAGSRLQVAIDPAGNAGKLAVGGTATISSGAALQVAPLDGLYLVPRSYEVLTAAGGVTGQFGAVERLNPERLGASTLSLGQTGTSVVLTLNPGNPFNGQRNSVNIANTDIGYDLTGAGSGDSLTMEGRSTVRANMANLGLLQVGTSTGTATSLSLASGTQTVTSTVVKPNASLSVDGRLASSTVTVESGGRLGGGGTIAGTLINQGTLDPGNSPGILTVAGAVTNGSASSVRIEIDGATAGTGAGFHDRIDVTGTPGTFTAGGTLVPVTRGISGSATNGYSPVPGQGFTVVTASGGLLGSFAGITQPASGLPAGTRFDAVYGGNALTLHVTPASYARLAAAGVAATANRTAVGTALETLRPAAGVRPSDAVKPLFDALYPLGAAAIPAALDRLGGVVHAEALTAARDSGRLFGDVVFGRTATLRAAGQQASADAVTFWARAVGRIASSDGDGNTAGFRTRSGGLALGADRRLSDTVTAGAALGYQRTAVEARGDAGKTDLDSYSVALYGGYSLDGWFADGQAGYAYGHYDSRRPIRFGSVNPLDRTATATSGGHSLNAALVAGRSLTLGGTRIEPAAGLRIDRVTRSGFTEGGAGILGLAVEDETLTTLRGSLGVKAAWTLKAGDATVEPELRARWDHDFLDVAAGSRASLAGTSFRVSGTRPGRDAAVLGAGLTAELDGRLQAFGSYDADLRRDAVGHTLSAGLRYRW</sequence>
<dbReference type="SMART" id="SM00869">
    <property type="entry name" value="Autotransporter"/>
    <property type="match status" value="1"/>
</dbReference>
<dbReference type="AlphaFoldDB" id="A0A2S2D073"/>
<keyword evidence="1" id="KW-0732">Signal</keyword>
<dbReference type="Gene3D" id="2.40.128.130">
    <property type="entry name" value="Autotransporter beta-domain"/>
    <property type="match status" value="1"/>
</dbReference>
<dbReference type="Proteomes" id="UP000245629">
    <property type="component" value="Plasmid unnamed3"/>
</dbReference>
<evidence type="ECO:0000256" key="1">
    <source>
        <dbReference type="SAM" id="SignalP"/>
    </source>
</evidence>
<organism evidence="3 4">
    <name type="scientific">Azospirillum thermophilum</name>
    <dbReference type="NCBI Taxonomy" id="2202148"/>
    <lineage>
        <taxon>Bacteria</taxon>
        <taxon>Pseudomonadati</taxon>
        <taxon>Pseudomonadota</taxon>
        <taxon>Alphaproteobacteria</taxon>
        <taxon>Rhodospirillales</taxon>
        <taxon>Azospirillaceae</taxon>
        <taxon>Azospirillum</taxon>
    </lineage>
</organism>
<gene>
    <name evidence="3" type="ORF">DEW08_29380</name>
</gene>
<keyword evidence="3" id="KW-0614">Plasmid</keyword>